<protein>
    <submittedName>
        <fullName evidence="6">C-type cytochrome</fullName>
    </submittedName>
</protein>
<keyword evidence="1 4" id="KW-0349">Heme</keyword>
<evidence type="ECO:0000313" key="7">
    <source>
        <dbReference type="Proteomes" id="UP000321046"/>
    </source>
</evidence>
<dbReference type="InterPro" id="IPR036909">
    <property type="entry name" value="Cyt_c-like_dom_sf"/>
</dbReference>
<gene>
    <name evidence="6" type="ORF">FRC96_10710</name>
</gene>
<dbReference type="AlphaFoldDB" id="A0A5C6X976"/>
<dbReference type="PANTHER" id="PTHR40394">
    <property type="entry name" value="LIPOPROTEIN-RELATED"/>
    <property type="match status" value="1"/>
</dbReference>
<evidence type="ECO:0000259" key="5">
    <source>
        <dbReference type="PROSITE" id="PS51007"/>
    </source>
</evidence>
<feature type="domain" description="Cytochrome c" evidence="5">
    <location>
        <begin position="134"/>
        <end position="220"/>
    </location>
</feature>
<sequence length="236" mass="25870">MPKRSEASSRRSTRLKFEPSRKALNLMSIPSTLKTRVAVTALALLGASFVGCIYEVGIPADGSKQMGELNPIEGMHNQSSYKDQEAQPVFRADQVPGMRTPPPATVPVDGQLRPDQPSPDASAQLVNPVPVNAQSLEYGRFLYRTNCAVCHGSEGAADGTIVVSGAYGAPPSLLTDKLRGYEDGRIYHVVTYGQGAMWAYKNNLTDMERWAVVNYVRALQRADFPEPIDLDRMRDQ</sequence>
<dbReference type="GO" id="GO:0020037">
    <property type="term" value="F:heme binding"/>
    <property type="evidence" value="ECO:0007669"/>
    <property type="project" value="InterPro"/>
</dbReference>
<dbReference type="GO" id="GO:0009055">
    <property type="term" value="F:electron transfer activity"/>
    <property type="evidence" value="ECO:0007669"/>
    <property type="project" value="InterPro"/>
</dbReference>
<dbReference type="PROSITE" id="PS51007">
    <property type="entry name" value="CYTC"/>
    <property type="match status" value="1"/>
</dbReference>
<keyword evidence="3 4" id="KW-0408">Iron</keyword>
<organism evidence="6 7">
    <name type="scientific">Lujinxingia vulgaris</name>
    <dbReference type="NCBI Taxonomy" id="2600176"/>
    <lineage>
        <taxon>Bacteria</taxon>
        <taxon>Deltaproteobacteria</taxon>
        <taxon>Bradymonadales</taxon>
        <taxon>Lujinxingiaceae</taxon>
        <taxon>Lujinxingia</taxon>
    </lineage>
</organism>
<dbReference type="SUPFAM" id="SSF46626">
    <property type="entry name" value="Cytochrome c"/>
    <property type="match status" value="1"/>
</dbReference>
<evidence type="ECO:0000256" key="4">
    <source>
        <dbReference type="PROSITE-ProRule" id="PRU00433"/>
    </source>
</evidence>
<reference evidence="6 7" key="1">
    <citation type="submission" date="2019-08" db="EMBL/GenBank/DDBJ databases">
        <title>Bradymonadales sp. TMQ2.</title>
        <authorList>
            <person name="Liang Q."/>
        </authorList>
    </citation>
    <scope>NUCLEOTIDE SEQUENCE [LARGE SCALE GENOMIC DNA]</scope>
    <source>
        <strain evidence="6 7">TMQ2</strain>
    </source>
</reference>
<evidence type="ECO:0000256" key="3">
    <source>
        <dbReference type="ARBA" id="ARBA00023004"/>
    </source>
</evidence>
<evidence type="ECO:0000313" key="6">
    <source>
        <dbReference type="EMBL" id="TXD35734.1"/>
    </source>
</evidence>
<dbReference type="Proteomes" id="UP000321046">
    <property type="component" value="Unassembled WGS sequence"/>
</dbReference>
<name>A0A5C6X976_9DELT</name>
<evidence type="ECO:0000256" key="1">
    <source>
        <dbReference type="ARBA" id="ARBA00022617"/>
    </source>
</evidence>
<keyword evidence="2 4" id="KW-0479">Metal-binding</keyword>
<dbReference type="InterPro" id="IPR009056">
    <property type="entry name" value="Cyt_c-like_dom"/>
</dbReference>
<dbReference type="Pfam" id="PF13442">
    <property type="entry name" value="Cytochrome_CBB3"/>
    <property type="match status" value="1"/>
</dbReference>
<dbReference type="PANTHER" id="PTHR40394:SF2">
    <property type="entry name" value="QUINOL:CYTOCHROME C OXIDOREDUCTASE MEMBRANE PROTEIN"/>
    <property type="match status" value="1"/>
</dbReference>
<evidence type="ECO:0000256" key="2">
    <source>
        <dbReference type="ARBA" id="ARBA00022723"/>
    </source>
</evidence>
<dbReference type="GO" id="GO:0046872">
    <property type="term" value="F:metal ion binding"/>
    <property type="evidence" value="ECO:0007669"/>
    <property type="project" value="UniProtKB-KW"/>
</dbReference>
<proteinExistence type="predicted"/>
<dbReference type="OrthoDB" id="9773456at2"/>
<dbReference type="Gene3D" id="1.10.760.10">
    <property type="entry name" value="Cytochrome c-like domain"/>
    <property type="match status" value="1"/>
</dbReference>
<dbReference type="EMBL" id="VOSL01000048">
    <property type="protein sequence ID" value="TXD35734.1"/>
    <property type="molecule type" value="Genomic_DNA"/>
</dbReference>
<comment type="caution">
    <text evidence="6">The sequence shown here is derived from an EMBL/GenBank/DDBJ whole genome shotgun (WGS) entry which is preliminary data.</text>
</comment>
<accession>A0A5C6X976</accession>